<dbReference type="Proteomes" id="UP000028486">
    <property type="component" value="Chromosome"/>
</dbReference>
<gene>
    <name evidence="3" type="ORF">CIG1485E_0023</name>
</gene>
<name>A0A076F896_9BACT</name>
<dbReference type="OrthoDB" id="2041467at2"/>
<keyword evidence="3" id="KW-0808">Transferase</keyword>
<evidence type="ECO:0000313" key="4">
    <source>
        <dbReference type="Proteomes" id="UP000028486"/>
    </source>
</evidence>
<accession>A0A076F896</accession>
<evidence type="ECO:0000259" key="2">
    <source>
        <dbReference type="Pfam" id="PF13477"/>
    </source>
</evidence>
<dbReference type="PANTHER" id="PTHR12526">
    <property type="entry name" value="GLYCOSYLTRANSFERASE"/>
    <property type="match status" value="1"/>
</dbReference>
<dbReference type="KEGG" id="caj:CIG1485E_0023"/>
<dbReference type="InterPro" id="IPR001296">
    <property type="entry name" value="Glyco_trans_1"/>
</dbReference>
<dbReference type="AlphaFoldDB" id="A0A076F896"/>
<dbReference type="PANTHER" id="PTHR12526:SF638">
    <property type="entry name" value="SPORE COAT PROTEIN SA"/>
    <property type="match status" value="1"/>
</dbReference>
<evidence type="ECO:0000259" key="1">
    <source>
        <dbReference type="Pfam" id="PF00534"/>
    </source>
</evidence>
<organism evidence="3 4">
    <name type="scientific">Campylobacter iguaniorum</name>
    <dbReference type="NCBI Taxonomy" id="1244531"/>
    <lineage>
        <taxon>Bacteria</taxon>
        <taxon>Pseudomonadati</taxon>
        <taxon>Campylobacterota</taxon>
        <taxon>Epsilonproteobacteria</taxon>
        <taxon>Campylobacterales</taxon>
        <taxon>Campylobacteraceae</taxon>
        <taxon>Campylobacter</taxon>
    </lineage>
</organism>
<dbReference type="RefSeq" id="WP_038452452.1">
    <property type="nucleotide sequence ID" value="NZ_CP009043.1"/>
</dbReference>
<keyword evidence="4" id="KW-1185">Reference proteome</keyword>
<evidence type="ECO:0000313" key="3">
    <source>
        <dbReference type="EMBL" id="AII13903.1"/>
    </source>
</evidence>
<proteinExistence type="predicted"/>
<dbReference type="HOGENOM" id="CLU_009583_8_1_7"/>
<dbReference type="SUPFAM" id="SSF53756">
    <property type="entry name" value="UDP-Glycosyltransferase/glycogen phosphorylase"/>
    <property type="match status" value="1"/>
</dbReference>
<feature type="domain" description="Glycosyltransferase subfamily 4-like N-terminal" evidence="2">
    <location>
        <begin position="3"/>
        <end position="146"/>
    </location>
</feature>
<dbReference type="CDD" id="cd03808">
    <property type="entry name" value="GT4_CapM-like"/>
    <property type="match status" value="1"/>
</dbReference>
<protein>
    <submittedName>
        <fullName evidence="3">Glycosyltransferase, family 1</fullName>
    </submittedName>
</protein>
<dbReference type="InterPro" id="IPR028098">
    <property type="entry name" value="Glyco_trans_4-like_N"/>
</dbReference>
<dbReference type="Pfam" id="PF00534">
    <property type="entry name" value="Glycos_transf_1"/>
    <property type="match status" value="1"/>
</dbReference>
<dbReference type="Gene3D" id="3.40.50.2000">
    <property type="entry name" value="Glycogen Phosphorylase B"/>
    <property type="match status" value="2"/>
</dbReference>
<sequence length="371" mass="42497">MNKIIIISNTSWSIYNFRLNLAKAFIDNGYEVQIVAPKDGYTNKLNQKFNVYDVDIDSNGINPLKDLKTIFQIYKIYKKLKPDIVLNFTIKPNIYSSLVCRCLQIPCISNVTGLGTIFIKQNFITKIAKFLYKIALKKNKTVFFQNEDDKKLFLQYNLIGQKSNIDVLPGSGVDLDKFKPIIKADNGEFIFLFVGRLIKDKGITELIEASLILRKKYKNFKIWLLGKLEVQNNTVISQSELDNWLTNDFIEYLGATDNVADIISKSDCVVLPSYREGTPRCLLEAAAMEKPIITTNTIGCKDVVDDGINGLLCEVKNVKDLAQKMETMLNSSIKQRRLWGGVGRQKIIQKYDEKFVIDRYLLHIKNIQNYN</sequence>
<dbReference type="EMBL" id="CP009043">
    <property type="protein sequence ID" value="AII13903.1"/>
    <property type="molecule type" value="Genomic_DNA"/>
</dbReference>
<reference evidence="4" key="1">
    <citation type="journal article" date="2014" name="Genome Announc.">
        <title>Complete Genome Sequence of Campylobacter iguaniorum Strain 1485ET, Isolated from a Bearded Dragon (Pogona vitticeps).</title>
        <authorList>
            <person name="Gilbert M.J."/>
            <person name="Miller W.G."/>
            <person name="Yee E."/>
            <person name="Kik M."/>
            <person name="Wagenaar J.A."/>
            <person name="Duim B."/>
        </authorList>
    </citation>
    <scope>NUCLEOTIDE SEQUENCE [LARGE SCALE GENOMIC DNA]</scope>
    <source>
        <strain evidence="4">1485E</strain>
    </source>
</reference>
<dbReference type="GO" id="GO:0016757">
    <property type="term" value="F:glycosyltransferase activity"/>
    <property type="evidence" value="ECO:0007669"/>
    <property type="project" value="InterPro"/>
</dbReference>
<feature type="domain" description="Glycosyl transferase family 1" evidence="1">
    <location>
        <begin position="177"/>
        <end position="338"/>
    </location>
</feature>
<dbReference type="eggNOG" id="COG0438">
    <property type="taxonomic scope" value="Bacteria"/>
</dbReference>
<dbReference type="STRING" id="1244531.CIG2463D_0023"/>
<dbReference type="Pfam" id="PF13477">
    <property type="entry name" value="Glyco_trans_4_2"/>
    <property type="match status" value="1"/>
</dbReference>